<feature type="compositionally biased region" description="Polar residues" evidence="2">
    <location>
        <begin position="403"/>
        <end position="415"/>
    </location>
</feature>
<feature type="compositionally biased region" description="Low complexity" evidence="2">
    <location>
        <begin position="124"/>
        <end position="144"/>
    </location>
</feature>
<evidence type="ECO:0000256" key="2">
    <source>
        <dbReference type="SAM" id="MobiDB-lite"/>
    </source>
</evidence>
<dbReference type="EMBL" id="JBAMZK010000022">
    <property type="protein sequence ID" value="KAL0505732.1"/>
    <property type="molecule type" value="Genomic_DNA"/>
</dbReference>
<name>A0AAW3AFS9_9TRYP</name>
<dbReference type="Pfam" id="PF02493">
    <property type="entry name" value="MORN"/>
    <property type="match status" value="6"/>
</dbReference>
<feature type="region of interest" description="Disordered" evidence="2">
    <location>
        <begin position="1"/>
        <end position="56"/>
    </location>
</feature>
<feature type="region of interest" description="Disordered" evidence="2">
    <location>
        <begin position="384"/>
        <end position="441"/>
    </location>
</feature>
<sequence length="441" mass="47347">MDMHEVHVAATAADTTATAQQPSAELTATTPFAEDPTVHPNPQSPPPSTVSGTFSATTSVAEAKRVTATLSTAADSLEPVLVGKVVSAEFSEARSTRQASDLNAVQNDTGAPRRVHSGEQEECSPPATSASFSSSSNSNSDSSNGAANFDHIELIFDFGRYVGQVDPLTGLRDGHGCQHYKSGNVYTGEWRNGAADGFGEKCYKNGDVYRGNWRQGKRSGRGAYLFAQGDFYDGMYLEDDPEGYGIYTTLKGDRYAGRWKAGHKHGKGRETLVNGQVFVGNWRNGKKQGRGKLYLPGTERYIYGIWNNDKFFRELTATEMGVEGEEDIVDEFGVPRDPFAPPVAPPWKKPPPSGGGITDHVLMGVTALEDRMESLGRALERVISGDDGDKNMQVPPTVAAGTADSTAGSVASSEECTGLPLHGFIVNNPHKGDEEEKEEEG</sequence>
<evidence type="ECO:0000256" key="1">
    <source>
        <dbReference type="ARBA" id="ARBA00022737"/>
    </source>
</evidence>
<protein>
    <submittedName>
        <fullName evidence="3">MORN repeat</fullName>
    </submittedName>
</protein>
<organism evidence="3 4">
    <name type="scientific">Leishmania lindenbergi</name>
    <dbReference type="NCBI Taxonomy" id="651832"/>
    <lineage>
        <taxon>Eukaryota</taxon>
        <taxon>Discoba</taxon>
        <taxon>Euglenozoa</taxon>
        <taxon>Kinetoplastea</taxon>
        <taxon>Metakinetoplastina</taxon>
        <taxon>Trypanosomatida</taxon>
        <taxon>Trypanosomatidae</taxon>
        <taxon>Leishmaniinae</taxon>
        <taxon>Leishmania</taxon>
    </lineage>
</organism>
<feature type="region of interest" description="Disordered" evidence="2">
    <location>
        <begin position="94"/>
        <end position="144"/>
    </location>
</feature>
<keyword evidence="1" id="KW-0677">Repeat</keyword>
<evidence type="ECO:0000313" key="4">
    <source>
        <dbReference type="Proteomes" id="UP001500131"/>
    </source>
</evidence>
<reference evidence="3 4" key="1">
    <citation type="submission" date="2024-02" db="EMBL/GenBank/DDBJ databases">
        <title>FIRST GENOME SEQUENCES OF Leishmania (Viannia) shawi, Leishmania (Viannia) lindenbergi AND Leishmania (Viannia) utingensis.</title>
        <authorList>
            <person name="Resadore F."/>
            <person name="Custodio M.G.F."/>
            <person name="Boite M.C."/>
            <person name="Cupolillo E."/>
            <person name="Ferreira G.E.M."/>
        </authorList>
    </citation>
    <scope>NUCLEOTIDE SEQUENCE [LARGE SCALE GENOMIC DNA]</scope>
    <source>
        <strain evidence="3 4">MHOM/BR/1966/M15733</strain>
    </source>
</reference>
<feature type="compositionally biased region" description="Polar residues" evidence="2">
    <location>
        <begin position="20"/>
        <end position="30"/>
    </location>
</feature>
<dbReference type="SUPFAM" id="SSF82185">
    <property type="entry name" value="Histone H3 K4-specific methyltransferase SET7/9 N-terminal domain"/>
    <property type="match status" value="1"/>
</dbReference>
<dbReference type="AlphaFoldDB" id="A0AAW3AFS9"/>
<proteinExistence type="predicted"/>
<evidence type="ECO:0000313" key="3">
    <source>
        <dbReference type="EMBL" id="KAL0505732.1"/>
    </source>
</evidence>
<dbReference type="SMART" id="SM00698">
    <property type="entry name" value="MORN"/>
    <property type="match status" value="6"/>
</dbReference>
<feature type="compositionally biased region" description="Low complexity" evidence="2">
    <location>
        <begin position="9"/>
        <end position="19"/>
    </location>
</feature>
<comment type="caution">
    <text evidence="3">The sequence shown here is derived from an EMBL/GenBank/DDBJ whole genome shotgun (WGS) entry which is preliminary data.</text>
</comment>
<dbReference type="InterPro" id="IPR003409">
    <property type="entry name" value="MORN"/>
</dbReference>
<dbReference type="Gene3D" id="2.20.110.10">
    <property type="entry name" value="Histone H3 K4-specific methyltransferase SET7/9 N-terminal domain"/>
    <property type="match status" value="3"/>
</dbReference>
<keyword evidence="4" id="KW-1185">Reference proteome</keyword>
<accession>A0AAW3AFS9</accession>
<feature type="compositionally biased region" description="Polar residues" evidence="2">
    <location>
        <begin position="96"/>
        <end position="109"/>
    </location>
</feature>
<dbReference type="Proteomes" id="UP001500131">
    <property type="component" value="Unassembled WGS sequence"/>
</dbReference>
<dbReference type="PANTHER" id="PTHR43215:SF14">
    <property type="entry name" value="RADIAL SPOKE HEAD 1 HOMOLOG"/>
    <property type="match status" value="1"/>
</dbReference>
<gene>
    <name evidence="3" type="ORF">Q4I31_003513</name>
</gene>
<dbReference type="PANTHER" id="PTHR43215">
    <property type="entry name" value="RADIAL SPOKE HEAD 1 HOMOLOG"/>
    <property type="match status" value="1"/>
</dbReference>